<dbReference type="AlphaFoldDB" id="A0A382NM79"/>
<evidence type="ECO:0000256" key="1">
    <source>
        <dbReference type="ARBA" id="ARBA00022898"/>
    </source>
</evidence>
<dbReference type="Pfam" id="PF01041">
    <property type="entry name" value="DegT_DnrJ_EryC1"/>
    <property type="match status" value="1"/>
</dbReference>
<protein>
    <recommendedName>
        <fullName evidence="3">Aminotransferase class I/classII domain-containing protein</fullName>
    </recommendedName>
</protein>
<name>A0A382NM79_9ZZZZ</name>
<gene>
    <name evidence="2" type="ORF">METZ01_LOCUS314261</name>
</gene>
<feature type="non-terminal residue" evidence="2">
    <location>
        <position position="226"/>
    </location>
</feature>
<dbReference type="GO" id="GO:0030170">
    <property type="term" value="F:pyridoxal phosphate binding"/>
    <property type="evidence" value="ECO:0007669"/>
    <property type="project" value="TreeGrafter"/>
</dbReference>
<evidence type="ECO:0000313" key="2">
    <source>
        <dbReference type="EMBL" id="SVC61407.1"/>
    </source>
</evidence>
<dbReference type="InterPro" id="IPR015424">
    <property type="entry name" value="PyrdxlP-dep_Trfase"/>
</dbReference>
<keyword evidence="1" id="KW-0663">Pyridoxal phosphate</keyword>
<dbReference type="GO" id="GO:0000271">
    <property type="term" value="P:polysaccharide biosynthetic process"/>
    <property type="evidence" value="ECO:0007669"/>
    <property type="project" value="TreeGrafter"/>
</dbReference>
<dbReference type="InterPro" id="IPR015421">
    <property type="entry name" value="PyrdxlP-dep_Trfase_major"/>
</dbReference>
<accession>A0A382NM79</accession>
<dbReference type="InterPro" id="IPR000653">
    <property type="entry name" value="DegT/StrS_aminotransferase"/>
</dbReference>
<dbReference type="Gene3D" id="3.40.640.10">
    <property type="entry name" value="Type I PLP-dependent aspartate aminotransferase-like (Major domain)"/>
    <property type="match status" value="1"/>
</dbReference>
<dbReference type="EMBL" id="UINC01100954">
    <property type="protein sequence ID" value="SVC61407.1"/>
    <property type="molecule type" value="Genomic_DNA"/>
</dbReference>
<proteinExistence type="predicted"/>
<dbReference type="PANTHER" id="PTHR30244:SF36">
    <property type="entry name" value="3-OXO-GLUCOSE-6-PHOSPHATE:GLUTAMATE AMINOTRANSFERASE"/>
    <property type="match status" value="1"/>
</dbReference>
<evidence type="ECO:0008006" key="3">
    <source>
        <dbReference type="Google" id="ProtNLM"/>
    </source>
</evidence>
<dbReference type="GO" id="GO:0008483">
    <property type="term" value="F:transaminase activity"/>
    <property type="evidence" value="ECO:0007669"/>
    <property type="project" value="TreeGrafter"/>
</dbReference>
<dbReference type="SUPFAM" id="SSF53383">
    <property type="entry name" value="PLP-dependent transferases"/>
    <property type="match status" value="1"/>
</dbReference>
<organism evidence="2">
    <name type="scientific">marine metagenome</name>
    <dbReference type="NCBI Taxonomy" id="408172"/>
    <lineage>
        <taxon>unclassified sequences</taxon>
        <taxon>metagenomes</taxon>
        <taxon>ecological metagenomes</taxon>
    </lineage>
</organism>
<dbReference type="PANTHER" id="PTHR30244">
    <property type="entry name" value="TRANSAMINASE"/>
    <property type="match status" value="1"/>
</dbReference>
<reference evidence="2" key="1">
    <citation type="submission" date="2018-05" db="EMBL/GenBank/DDBJ databases">
        <authorList>
            <person name="Lanie J.A."/>
            <person name="Ng W.-L."/>
            <person name="Kazmierczak K.M."/>
            <person name="Andrzejewski T.M."/>
            <person name="Davidsen T.M."/>
            <person name="Wayne K.J."/>
            <person name="Tettelin H."/>
            <person name="Glass J.I."/>
            <person name="Rusch D."/>
            <person name="Podicherti R."/>
            <person name="Tsui H.-C.T."/>
            <person name="Winkler M.E."/>
        </authorList>
    </citation>
    <scope>NUCLEOTIDE SEQUENCE</scope>
</reference>
<sequence>MKKSEHNYLPKQYRANNSLPINHNYLPFQFEDSEEVINEIRKLVKRGDFTLGEAVNDLEDKFKKIVKAKYALGVGSGTDAIFLSLKAQGIGKGDEVITTPYTFYATIGAIVTTGATPKFVDVGLDYNIDPNNIESAITSRTKAIVPVHWSGLICDMKSISNIADKYNLSIVEDACHAINAEREGKTAGFFSSTACFSMHPLKNLNVWGDGGVIVTNNKAIYDKLSL</sequence>